<dbReference type="Pfam" id="PF00107">
    <property type="entry name" value="ADH_zinc_N"/>
    <property type="match status" value="1"/>
</dbReference>
<gene>
    <name evidence="6" type="ORF">E6G98_03390</name>
</gene>
<dbReference type="SUPFAM" id="SSF50129">
    <property type="entry name" value="GroES-like"/>
    <property type="match status" value="1"/>
</dbReference>
<dbReference type="InterPro" id="IPR013149">
    <property type="entry name" value="ADH-like_C"/>
</dbReference>
<comment type="caution">
    <text evidence="6">The sequence shown here is derived from an EMBL/GenBank/DDBJ whole genome shotgun (WGS) entry which is preliminary data.</text>
</comment>
<comment type="cofactor">
    <cofactor evidence="4">
        <name>Zn(2+)</name>
        <dbReference type="ChEBI" id="CHEBI:29105"/>
    </cofactor>
</comment>
<dbReference type="EMBL" id="VBAI01000031">
    <property type="protein sequence ID" value="TMJ12197.1"/>
    <property type="molecule type" value="Genomic_DNA"/>
</dbReference>
<evidence type="ECO:0000256" key="2">
    <source>
        <dbReference type="ARBA" id="ARBA00022833"/>
    </source>
</evidence>
<evidence type="ECO:0000256" key="3">
    <source>
        <dbReference type="ARBA" id="ARBA00023002"/>
    </source>
</evidence>
<dbReference type="InterPro" id="IPR011032">
    <property type="entry name" value="GroES-like_sf"/>
</dbReference>
<dbReference type="PROSITE" id="PS00059">
    <property type="entry name" value="ADH_ZINC"/>
    <property type="match status" value="1"/>
</dbReference>
<evidence type="ECO:0000313" key="6">
    <source>
        <dbReference type="EMBL" id="TMJ12197.1"/>
    </source>
</evidence>
<accession>A0A537LX22</accession>
<dbReference type="SMART" id="SM00829">
    <property type="entry name" value="PKS_ER"/>
    <property type="match status" value="1"/>
</dbReference>
<dbReference type="GO" id="GO:0008270">
    <property type="term" value="F:zinc ion binding"/>
    <property type="evidence" value="ECO:0007669"/>
    <property type="project" value="InterPro"/>
</dbReference>
<dbReference type="InterPro" id="IPR020843">
    <property type="entry name" value="ER"/>
</dbReference>
<keyword evidence="3" id="KW-0560">Oxidoreductase</keyword>
<dbReference type="Gene3D" id="3.40.50.720">
    <property type="entry name" value="NAD(P)-binding Rossmann-like Domain"/>
    <property type="match status" value="1"/>
</dbReference>
<protein>
    <submittedName>
        <fullName evidence="6">Zinc-binding dehydrogenase</fullName>
    </submittedName>
</protein>
<organism evidence="6 7">
    <name type="scientific">Candidatus Segetimicrobium genomatis</name>
    <dbReference type="NCBI Taxonomy" id="2569760"/>
    <lineage>
        <taxon>Bacteria</taxon>
        <taxon>Bacillati</taxon>
        <taxon>Candidatus Sysuimicrobiota</taxon>
        <taxon>Candidatus Sysuimicrobiia</taxon>
        <taxon>Candidatus Sysuimicrobiales</taxon>
        <taxon>Candidatus Segetimicrobiaceae</taxon>
        <taxon>Candidatus Segetimicrobium</taxon>
    </lineage>
</organism>
<comment type="similarity">
    <text evidence="4">Belongs to the zinc-containing alcohol dehydrogenase family.</text>
</comment>
<dbReference type="Gene3D" id="3.90.180.10">
    <property type="entry name" value="Medium-chain alcohol dehydrogenases, catalytic domain"/>
    <property type="match status" value="1"/>
</dbReference>
<evidence type="ECO:0000259" key="5">
    <source>
        <dbReference type="SMART" id="SM00829"/>
    </source>
</evidence>
<evidence type="ECO:0000256" key="1">
    <source>
        <dbReference type="ARBA" id="ARBA00022723"/>
    </source>
</evidence>
<evidence type="ECO:0000313" key="7">
    <source>
        <dbReference type="Proteomes" id="UP000315217"/>
    </source>
</evidence>
<dbReference type="InterPro" id="IPR002328">
    <property type="entry name" value="ADH_Zn_CS"/>
</dbReference>
<feature type="domain" description="Enoyl reductase (ER)" evidence="5">
    <location>
        <begin position="41"/>
        <end position="368"/>
    </location>
</feature>
<sequence length="376" mass="40283">MSATVNADGEAASTVSVSVESRITTHESPSVMRQAVLLEPRRIELITRPVPAPGPGEVLLRVRAALTCGTDLKTYRRGHPKVPFGPFGHECAGDVAAVGGGVRHVREGDAVVPTPTAPCGGCAPCRQGRENLCERQFEGIVLGAYADYLLVSEKVAARHLLHKPDEISYIEAAFLEPLSCVIHAWDRLRPHPAEQVAVVGLGAIGLLHVKMSKAMGARVIAMGRRRERLELAARLGADAVVDTEHDDVPSRIHDLTGGVGCDVVIECTGSPAVWVEAPGWAAPGGRVVLFAGLAAGTRVAFDATRLHYEEVDIINSFHYRPRDVEEAYQLLASGTIDVRPLVTGVKELTSIVDVFASLDRGNGVKYAILPEARAWE</sequence>
<keyword evidence="1 4" id="KW-0479">Metal-binding</keyword>
<dbReference type="SUPFAM" id="SSF51735">
    <property type="entry name" value="NAD(P)-binding Rossmann-fold domains"/>
    <property type="match status" value="1"/>
</dbReference>
<dbReference type="InterPro" id="IPR036291">
    <property type="entry name" value="NAD(P)-bd_dom_sf"/>
</dbReference>
<dbReference type="InterPro" id="IPR050129">
    <property type="entry name" value="Zn_alcohol_dh"/>
</dbReference>
<dbReference type="InterPro" id="IPR013154">
    <property type="entry name" value="ADH-like_N"/>
</dbReference>
<dbReference type="PANTHER" id="PTHR43401">
    <property type="entry name" value="L-THREONINE 3-DEHYDROGENASE"/>
    <property type="match status" value="1"/>
</dbReference>
<evidence type="ECO:0000256" key="4">
    <source>
        <dbReference type="RuleBase" id="RU361277"/>
    </source>
</evidence>
<dbReference type="GO" id="GO:0016491">
    <property type="term" value="F:oxidoreductase activity"/>
    <property type="evidence" value="ECO:0007669"/>
    <property type="project" value="UniProtKB-KW"/>
</dbReference>
<dbReference type="Proteomes" id="UP000315217">
    <property type="component" value="Unassembled WGS sequence"/>
</dbReference>
<proteinExistence type="inferred from homology"/>
<dbReference type="Pfam" id="PF08240">
    <property type="entry name" value="ADH_N"/>
    <property type="match status" value="1"/>
</dbReference>
<reference evidence="6 7" key="1">
    <citation type="journal article" date="2019" name="Nat. Microbiol.">
        <title>Mediterranean grassland soil C-N compound turnover is dependent on rainfall and depth, and is mediated by genomically divergent microorganisms.</title>
        <authorList>
            <person name="Diamond S."/>
            <person name="Andeer P.F."/>
            <person name="Li Z."/>
            <person name="Crits-Christoph A."/>
            <person name="Burstein D."/>
            <person name="Anantharaman K."/>
            <person name="Lane K.R."/>
            <person name="Thomas B.C."/>
            <person name="Pan C."/>
            <person name="Northen T.R."/>
            <person name="Banfield J.F."/>
        </authorList>
    </citation>
    <scope>NUCLEOTIDE SEQUENCE [LARGE SCALE GENOMIC DNA]</scope>
    <source>
        <strain evidence="6">NP_1</strain>
    </source>
</reference>
<name>A0A537LX22_9BACT</name>
<keyword evidence="2 4" id="KW-0862">Zinc</keyword>
<dbReference type="PANTHER" id="PTHR43401:SF2">
    <property type="entry name" value="L-THREONINE 3-DEHYDROGENASE"/>
    <property type="match status" value="1"/>
</dbReference>
<dbReference type="AlphaFoldDB" id="A0A537LX22"/>